<dbReference type="Proteomes" id="UP001642464">
    <property type="component" value="Unassembled WGS sequence"/>
</dbReference>
<accession>A0ABP0J421</accession>
<organism evidence="2 3">
    <name type="scientific">Durusdinium trenchii</name>
    <dbReference type="NCBI Taxonomy" id="1381693"/>
    <lineage>
        <taxon>Eukaryota</taxon>
        <taxon>Sar</taxon>
        <taxon>Alveolata</taxon>
        <taxon>Dinophyceae</taxon>
        <taxon>Suessiales</taxon>
        <taxon>Symbiodiniaceae</taxon>
        <taxon>Durusdinium</taxon>
    </lineage>
</organism>
<protein>
    <submittedName>
        <fullName evidence="2">Uncharacterized protein</fullName>
    </submittedName>
</protein>
<comment type="caution">
    <text evidence="2">The sequence shown here is derived from an EMBL/GenBank/DDBJ whole genome shotgun (WGS) entry which is preliminary data.</text>
</comment>
<feature type="coiled-coil region" evidence="1">
    <location>
        <begin position="52"/>
        <end position="79"/>
    </location>
</feature>
<gene>
    <name evidence="2" type="ORF">SCF082_LOCUS10121</name>
</gene>
<sequence>MSRLKTRRLADKTVVKQTSKVLKLEDQEAGPTREEVERVIQEGLETQSMETLNCTKAHVKEAETIVNELREQAVETKGKWTEELSHHFLPEVAKNESTGVKDSFNIRCGKDLRSSVDCAFWNFTPKGDHDSCRVCEGARCVRQFGHCAQSP</sequence>
<evidence type="ECO:0000313" key="3">
    <source>
        <dbReference type="Proteomes" id="UP001642464"/>
    </source>
</evidence>
<dbReference type="EMBL" id="CAXAMM010005891">
    <property type="protein sequence ID" value="CAK9009033.1"/>
    <property type="molecule type" value="Genomic_DNA"/>
</dbReference>
<keyword evidence="1" id="KW-0175">Coiled coil</keyword>
<reference evidence="2 3" key="1">
    <citation type="submission" date="2024-02" db="EMBL/GenBank/DDBJ databases">
        <authorList>
            <person name="Chen Y."/>
            <person name="Shah S."/>
            <person name="Dougan E. K."/>
            <person name="Thang M."/>
            <person name="Chan C."/>
        </authorList>
    </citation>
    <scope>NUCLEOTIDE SEQUENCE [LARGE SCALE GENOMIC DNA]</scope>
</reference>
<name>A0ABP0J421_9DINO</name>
<evidence type="ECO:0000256" key="1">
    <source>
        <dbReference type="SAM" id="Coils"/>
    </source>
</evidence>
<evidence type="ECO:0000313" key="2">
    <source>
        <dbReference type="EMBL" id="CAK9009033.1"/>
    </source>
</evidence>
<keyword evidence="3" id="KW-1185">Reference proteome</keyword>
<proteinExistence type="predicted"/>